<dbReference type="Proteomes" id="UP000474175">
    <property type="component" value="Unassembled WGS sequence"/>
</dbReference>
<dbReference type="AlphaFoldDB" id="A0A6L9L8U7"/>
<protein>
    <recommendedName>
        <fullName evidence="3">Lipocalin family protein</fullName>
    </recommendedName>
</protein>
<organism evidence="1 2">
    <name type="scientific">Spirosoma terrae</name>
    <dbReference type="NCBI Taxonomy" id="1968276"/>
    <lineage>
        <taxon>Bacteria</taxon>
        <taxon>Pseudomonadati</taxon>
        <taxon>Bacteroidota</taxon>
        <taxon>Cytophagia</taxon>
        <taxon>Cytophagales</taxon>
        <taxon>Cytophagaceae</taxon>
        <taxon>Spirosoma</taxon>
    </lineage>
</organism>
<dbReference type="EMBL" id="JAAFZH010000009">
    <property type="protein sequence ID" value="NDU97025.1"/>
    <property type="molecule type" value="Genomic_DNA"/>
</dbReference>
<proteinExistence type="predicted"/>
<name>A0A6L9L8U7_9BACT</name>
<keyword evidence="2" id="KW-1185">Reference proteome</keyword>
<evidence type="ECO:0000313" key="2">
    <source>
        <dbReference type="Proteomes" id="UP000474175"/>
    </source>
</evidence>
<accession>A0A6L9L8U7</accession>
<sequence length="139" mass="15718">MIRIVLLSALFLSQIIACHKPGQDISLPESDQLYRTWRLARKLYDWQVTTDMYPEKVTFPRDGKFVKEQDPKSCCAPVRFEGNGTIIRFIWDTSDPVCALIDCAGSQLQAGVDWHITTLTDTSLVLSGNKTVLEFVPEP</sequence>
<evidence type="ECO:0008006" key="3">
    <source>
        <dbReference type="Google" id="ProtNLM"/>
    </source>
</evidence>
<reference evidence="1 2" key="1">
    <citation type="submission" date="2020-02" db="EMBL/GenBank/DDBJ databases">
        <title>Draft genome sequence of two Spirosoma agri KCTC 52727 and Spirosoma terrae KCTC 52035.</title>
        <authorList>
            <person name="Rojas J."/>
            <person name="Ambika Manirajan B."/>
            <person name="Suarez C."/>
            <person name="Ratering S."/>
            <person name="Schnell S."/>
        </authorList>
    </citation>
    <scope>NUCLEOTIDE SEQUENCE [LARGE SCALE GENOMIC DNA]</scope>
    <source>
        <strain evidence="1 2">KCTC 52035</strain>
    </source>
</reference>
<comment type="caution">
    <text evidence="1">The sequence shown here is derived from an EMBL/GenBank/DDBJ whole genome shotgun (WGS) entry which is preliminary data.</text>
</comment>
<evidence type="ECO:0000313" key="1">
    <source>
        <dbReference type="EMBL" id="NDU97025.1"/>
    </source>
</evidence>
<gene>
    <name evidence="1" type="ORF">GK108_19220</name>
</gene>
<dbReference type="RefSeq" id="WP_163952054.1">
    <property type="nucleotide sequence ID" value="NZ_JAAFZH010000009.1"/>
</dbReference>